<feature type="region of interest" description="Disordered" evidence="1">
    <location>
        <begin position="194"/>
        <end position="222"/>
    </location>
</feature>
<accession>A0ABQ5EG89</accession>
<sequence length="382" mass="43347">MSLTHLKGLPVGALKLGHDHTQTRNTKRAKVTQSYKITIKRKKPSTTPIPTPSDDRDRDEIAKATLLSLTLHKTALAAGAQENIAKVQEKLAEEDIEKMVEGDKDEESYVSEFADSVLNDDVDDFGTRIEPGSYKENPKKVNDDDKELKKDKNDEEIEENKIDEEIEKENKHDNAKKTDEVVTEKEIVDDVTGNMEIRKEQKQTPIPSPTRSPRNVSSSNKTVSEELIATVSPTPATTSKVSSTTKCKKQFISYSKIREVLDHCNKVVPDVTFAKTKEMITQEMLRLVNLRVDKDREVDLINAKDMIAKEFATHGPKMIEDLFRKHMHNTTLNIYPTTSSSTETTSSADLQQQLYFKMKRSPQDQAVDLEIWEILKAKFEKT</sequence>
<dbReference type="EMBL" id="BQNB010016280">
    <property type="protein sequence ID" value="GJT49939.1"/>
    <property type="molecule type" value="Genomic_DNA"/>
</dbReference>
<organism evidence="2 3">
    <name type="scientific">Tanacetum coccineum</name>
    <dbReference type="NCBI Taxonomy" id="301880"/>
    <lineage>
        <taxon>Eukaryota</taxon>
        <taxon>Viridiplantae</taxon>
        <taxon>Streptophyta</taxon>
        <taxon>Embryophyta</taxon>
        <taxon>Tracheophyta</taxon>
        <taxon>Spermatophyta</taxon>
        <taxon>Magnoliopsida</taxon>
        <taxon>eudicotyledons</taxon>
        <taxon>Gunneridae</taxon>
        <taxon>Pentapetalae</taxon>
        <taxon>asterids</taxon>
        <taxon>campanulids</taxon>
        <taxon>Asterales</taxon>
        <taxon>Asteraceae</taxon>
        <taxon>Asteroideae</taxon>
        <taxon>Anthemideae</taxon>
        <taxon>Anthemidinae</taxon>
        <taxon>Tanacetum</taxon>
    </lineage>
</organism>
<proteinExistence type="predicted"/>
<evidence type="ECO:0000256" key="1">
    <source>
        <dbReference type="SAM" id="MobiDB-lite"/>
    </source>
</evidence>
<evidence type="ECO:0000313" key="2">
    <source>
        <dbReference type="EMBL" id="GJT49939.1"/>
    </source>
</evidence>
<feature type="compositionally biased region" description="Basic and acidic residues" evidence="1">
    <location>
        <begin position="136"/>
        <end position="153"/>
    </location>
</feature>
<comment type="caution">
    <text evidence="2">The sequence shown here is derived from an EMBL/GenBank/DDBJ whole genome shotgun (WGS) entry which is preliminary data.</text>
</comment>
<evidence type="ECO:0000313" key="3">
    <source>
        <dbReference type="Proteomes" id="UP001151760"/>
    </source>
</evidence>
<feature type="compositionally biased region" description="Acidic residues" evidence="1">
    <location>
        <begin position="154"/>
        <end position="167"/>
    </location>
</feature>
<reference evidence="2" key="2">
    <citation type="submission" date="2022-01" db="EMBL/GenBank/DDBJ databases">
        <authorList>
            <person name="Yamashiro T."/>
            <person name="Shiraishi A."/>
            <person name="Satake H."/>
            <person name="Nakayama K."/>
        </authorList>
    </citation>
    <scope>NUCLEOTIDE SEQUENCE</scope>
</reference>
<reference evidence="2" key="1">
    <citation type="journal article" date="2022" name="Int. J. Mol. Sci.">
        <title>Draft Genome of Tanacetum Coccineum: Genomic Comparison of Closely Related Tanacetum-Family Plants.</title>
        <authorList>
            <person name="Yamashiro T."/>
            <person name="Shiraishi A."/>
            <person name="Nakayama K."/>
            <person name="Satake H."/>
        </authorList>
    </citation>
    <scope>NUCLEOTIDE SEQUENCE</scope>
</reference>
<protein>
    <submittedName>
        <fullName evidence="2">Uncharacterized protein</fullName>
    </submittedName>
</protein>
<feature type="compositionally biased region" description="Polar residues" evidence="1">
    <location>
        <begin position="203"/>
        <end position="222"/>
    </location>
</feature>
<keyword evidence="3" id="KW-1185">Reference proteome</keyword>
<feature type="region of interest" description="Disordered" evidence="1">
    <location>
        <begin position="122"/>
        <end position="180"/>
    </location>
</feature>
<dbReference type="Proteomes" id="UP001151760">
    <property type="component" value="Unassembled WGS sequence"/>
</dbReference>
<gene>
    <name evidence="2" type="ORF">Tco_0976096</name>
</gene>
<feature type="compositionally biased region" description="Basic and acidic residues" evidence="1">
    <location>
        <begin position="168"/>
        <end position="180"/>
    </location>
</feature>
<name>A0ABQ5EG89_9ASTR</name>